<protein>
    <submittedName>
        <fullName evidence="1">Uncharacterized protein</fullName>
    </submittedName>
</protein>
<dbReference type="GeneID" id="6369711"/>
<dbReference type="KEGG" id="vg:6369711"/>
<organism evidence="1 2">
    <name type="scientific">Ralstonia phage phiRSL1</name>
    <dbReference type="NCBI Taxonomy" id="1980924"/>
    <lineage>
        <taxon>Viruses</taxon>
        <taxon>Duplodnaviria</taxon>
        <taxon>Heunggongvirae</taxon>
        <taxon>Uroviricota</taxon>
        <taxon>Caudoviricetes</taxon>
        <taxon>Mieseafarmvirus</taxon>
        <taxon>Mieseafarmvirus RSL1</taxon>
    </lineage>
</organism>
<keyword evidence="2" id="KW-1185">Reference proteome</keyword>
<evidence type="ECO:0000313" key="2">
    <source>
        <dbReference type="Proteomes" id="UP000001034"/>
    </source>
</evidence>
<sequence length="153" mass="16704">MTSGPSPISAFSEDRMKYSVKGAVERLRVTAEYLPQEAVGKSAAAIAKIMEPHLKKVGIELDKPAPFKDDKAAIYSVKSSKIKPGETAYIWFHAKARGGRGINKERNLSAGFGVRNEAGENVSRAYVHNGLPLLFIAAISYEDLGGLYEDYLK</sequence>
<proteinExistence type="predicted"/>
<reference evidence="1 2" key="1">
    <citation type="journal article" date="2010" name="Virology">
        <title>A jumbo phage infecting the phytopathogen Ralstonia solanacearum defines a new lineage of the Myoviridae family.</title>
        <authorList>
            <person name="Yamada T."/>
            <person name="Satoh S."/>
            <person name="Ishikawa H."/>
            <person name="Fujiwara A."/>
            <person name="Kawasaki T."/>
            <person name="Fujie M."/>
            <person name="Ogata H."/>
        </authorList>
    </citation>
    <scope>NUCLEOTIDE SEQUENCE [LARGE SCALE GENOMIC DNA]</scope>
</reference>
<dbReference type="Proteomes" id="UP000001034">
    <property type="component" value="Segment"/>
</dbReference>
<dbReference type="RefSeq" id="YP_001949985.1">
    <property type="nucleotide sequence ID" value="NC_010811.2"/>
</dbReference>
<accession>B2ZXX9</accession>
<dbReference type="EMBL" id="AB366653">
    <property type="protein sequence ID" value="BAG41555.1"/>
    <property type="molecule type" value="Genomic_DNA"/>
</dbReference>
<name>B2ZXX9_9CAUD</name>
<evidence type="ECO:0000313" key="1">
    <source>
        <dbReference type="EMBL" id="BAG41555.1"/>
    </source>
</evidence>